<sequence length="75" mass="8626">MFASQRLVHVYGLDGIRDPSTRDLVWAAFDPDQSEIGLWACAACDLHFAMTARRRGKKRKRQKLSTLFESEQRDA</sequence>
<evidence type="ECO:0000313" key="3">
    <source>
        <dbReference type="Proteomes" id="UP000012073"/>
    </source>
</evidence>
<gene>
    <name evidence="2" type="ORF">CHC_T00007074001</name>
</gene>
<evidence type="ECO:0000256" key="1">
    <source>
        <dbReference type="SAM" id="MobiDB-lite"/>
    </source>
</evidence>
<dbReference type="GeneID" id="17318247"/>
<feature type="region of interest" description="Disordered" evidence="1">
    <location>
        <begin position="56"/>
        <end position="75"/>
    </location>
</feature>
<dbReference type="Gramene" id="CDF40235">
    <property type="protein sequence ID" value="CDF40235"/>
    <property type="gene ID" value="CHC_T00007074001"/>
</dbReference>
<keyword evidence="3" id="KW-1185">Reference proteome</keyword>
<dbReference type="KEGG" id="ccp:CHC_T00007074001"/>
<proteinExistence type="predicted"/>
<evidence type="ECO:0000313" key="2">
    <source>
        <dbReference type="EMBL" id="CDF40235.1"/>
    </source>
</evidence>
<organism evidence="2 3">
    <name type="scientific">Chondrus crispus</name>
    <name type="common">Carrageen Irish moss</name>
    <name type="synonym">Polymorpha crispa</name>
    <dbReference type="NCBI Taxonomy" id="2769"/>
    <lineage>
        <taxon>Eukaryota</taxon>
        <taxon>Rhodophyta</taxon>
        <taxon>Florideophyceae</taxon>
        <taxon>Rhodymeniophycidae</taxon>
        <taxon>Gigartinales</taxon>
        <taxon>Gigartinaceae</taxon>
        <taxon>Chondrus</taxon>
    </lineage>
</organism>
<accession>R7QS73</accession>
<dbReference type="Proteomes" id="UP000012073">
    <property type="component" value="Unassembled WGS sequence"/>
</dbReference>
<dbReference type="RefSeq" id="XP_005710529.1">
    <property type="nucleotide sequence ID" value="XM_005710472.1"/>
</dbReference>
<name>R7QS73_CHOCR</name>
<reference evidence="3" key="1">
    <citation type="journal article" date="2013" name="Proc. Natl. Acad. Sci. U.S.A.">
        <title>Genome structure and metabolic features in the red seaweed Chondrus crispus shed light on evolution of the Archaeplastida.</title>
        <authorList>
            <person name="Collen J."/>
            <person name="Porcel B."/>
            <person name="Carre W."/>
            <person name="Ball S.G."/>
            <person name="Chaparro C."/>
            <person name="Tonon T."/>
            <person name="Barbeyron T."/>
            <person name="Michel G."/>
            <person name="Noel B."/>
            <person name="Valentin K."/>
            <person name="Elias M."/>
            <person name="Artiguenave F."/>
            <person name="Arun A."/>
            <person name="Aury J.M."/>
            <person name="Barbosa-Neto J.F."/>
            <person name="Bothwell J.H."/>
            <person name="Bouget F.Y."/>
            <person name="Brillet L."/>
            <person name="Cabello-Hurtado F."/>
            <person name="Capella-Gutierrez S."/>
            <person name="Charrier B."/>
            <person name="Cladiere L."/>
            <person name="Cock J.M."/>
            <person name="Coelho S.M."/>
            <person name="Colleoni C."/>
            <person name="Czjzek M."/>
            <person name="Da Silva C."/>
            <person name="Delage L."/>
            <person name="Denoeud F."/>
            <person name="Deschamps P."/>
            <person name="Dittami S.M."/>
            <person name="Gabaldon T."/>
            <person name="Gachon C.M."/>
            <person name="Groisillier A."/>
            <person name="Herve C."/>
            <person name="Jabbari K."/>
            <person name="Katinka M."/>
            <person name="Kloareg B."/>
            <person name="Kowalczyk N."/>
            <person name="Labadie K."/>
            <person name="Leblanc C."/>
            <person name="Lopez P.J."/>
            <person name="McLachlan D.H."/>
            <person name="Meslet-Cladiere L."/>
            <person name="Moustafa A."/>
            <person name="Nehr Z."/>
            <person name="Nyvall Collen P."/>
            <person name="Panaud O."/>
            <person name="Partensky F."/>
            <person name="Poulain J."/>
            <person name="Rensing S.A."/>
            <person name="Rousvoal S."/>
            <person name="Samson G."/>
            <person name="Symeonidi A."/>
            <person name="Weissenbach J."/>
            <person name="Zambounis A."/>
            <person name="Wincker P."/>
            <person name="Boyen C."/>
        </authorList>
    </citation>
    <scope>NUCLEOTIDE SEQUENCE [LARGE SCALE GENOMIC DNA]</scope>
    <source>
        <strain evidence="3">cv. Stackhouse</strain>
    </source>
</reference>
<dbReference type="AlphaFoldDB" id="R7QS73"/>
<dbReference type="EMBL" id="HG002147">
    <property type="protein sequence ID" value="CDF40235.1"/>
    <property type="molecule type" value="Genomic_DNA"/>
</dbReference>
<protein>
    <submittedName>
        <fullName evidence="2">Uncharacterized protein</fullName>
    </submittedName>
</protein>